<dbReference type="HOGENOM" id="CLU_565984_0_0_14"/>
<dbReference type="EMBL" id="BA000026">
    <property type="protein sequence ID" value="BAC44388.1"/>
    <property type="molecule type" value="Genomic_DNA"/>
</dbReference>
<keyword evidence="1" id="KW-1133">Transmembrane helix</keyword>
<evidence type="ECO:0000313" key="2">
    <source>
        <dbReference type="EMBL" id="BAC44388.1"/>
    </source>
</evidence>
<sequence length="482" mass="56925">MLFFSIINIFVVDIKSKSNSSFSSSYKISNVLTMDEDNEIKQTNVISSNSQNDFKEDYLNNYSKRLYPKLIPINFYQQLSNMYGLNKQFTYLSDESYMGNADFNYPFHYSFDFSKNALTPENVTLKLNLNEGVDNGFSIPFYFTLSSYDFSYLQLGEHKTINFGGIDYEALEWDFIQSQNKGDNSFLNFMKEDNNYFNQSNWLSSADKAIHQYITDKTSPLYEDTRWYVENASFDNDINFLNYYGFFINISKLSKYTLSHLFVNYYDSKSMSEKDLLIQLNKLVLSFLNEKLFEVNIKEINEAVQEWASLYPQTPGTYKATRNAEKEEFYNKHKDTLINLIKLNMLGFDLVRYFYGLDEMLGNKEISSLPQTAAIWEYFDPVNQANENSVYNKVMNDYLNPNSSLYRNFIYYYVDSSIKYVASYYQLFYKPVSTPFLTNKEDNYTFTIESYFDTSSLFIGWILFLILLNYVSFLLFRRRDVI</sequence>
<proteinExistence type="predicted"/>
<protein>
    <submittedName>
        <fullName evidence="2">Uncharacterized protein</fullName>
    </submittedName>
</protein>
<organism evidence="2 3">
    <name type="scientific">Malacoplasma penetrans (strain HF-2)</name>
    <name type="common">Mycoplasma penetrans</name>
    <dbReference type="NCBI Taxonomy" id="272633"/>
    <lineage>
        <taxon>Bacteria</taxon>
        <taxon>Bacillati</taxon>
        <taxon>Mycoplasmatota</taxon>
        <taxon>Mycoplasmoidales</taxon>
        <taxon>Mycoplasmoidaceae</taxon>
        <taxon>Malacoplasma</taxon>
    </lineage>
</organism>
<keyword evidence="3" id="KW-1185">Reference proteome</keyword>
<reference evidence="2 3" key="1">
    <citation type="journal article" date="2002" name="Nucleic Acids Res.">
        <title>The complete genomic sequence of Mycoplasma penetrans, an intracellular bacterial pathogen in humans.</title>
        <authorList>
            <person name="Sasaki Y."/>
            <person name="Ishikawa J."/>
            <person name="Yamashita A."/>
            <person name="Oshima K."/>
            <person name="Kenri T."/>
            <person name="Furuya K."/>
            <person name="Yoshino C."/>
            <person name="Horino A."/>
            <person name="Shiba T."/>
            <person name="Sasaki T."/>
            <person name="Hattori M."/>
        </authorList>
    </citation>
    <scope>NUCLEOTIDE SEQUENCE [LARGE SCALE GENOMIC DNA]</scope>
    <source>
        <strain evidence="2 3">HF-2</strain>
    </source>
</reference>
<gene>
    <name evidence="2" type="ordered locus">MYPE5980</name>
</gene>
<dbReference type="STRING" id="272633.gene:10731715"/>
<evidence type="ECO:0000256" key="1">
    <source>
        <dbReference type="SAM" id="Phobius"/>
    </source>
</evidence>
<dbReference type="InParanoid" id="Q8EVG6"/>
<dbReference type="KEGG" id="mpe:MYPE5980"/>
<keyword evidence="1" id="KW-0472">Membrane</keyword>
<name>Q8EVG6_MALP2</name>
<feature type="transmembrane region" description="Helical" evidence="1">
    <location>
        <begin position="458"/>
        <end position="476"/>
    </location>
</feature>
<dbReference type="RefSeq" id="WP_011077420.1">
    <property type="nucleotide sequence ID" value="NC_004432.1"/>
</dbReference>
<keyword evidence="1" id="KW-0812">Transmembrane</keyword>
<dbReference type="Proteomes" id="UP000002522">
    <property type="component" value="Chromosome"/>
</dbReference>
<accession>Q8EVG6</accession>
<evidence type="ECO:0000313" key="3">
    <source>
        <dbReference type="Proteomes" id="UP000002522"/>
    </source>
</evidence>
<dbReference type="AlphaFoldDB" id="Q8EVG6"/>